<dbReference type="AlphaFoldDB" id="A0A0H5QW48"/>
<accession>A0A0H5QW48</accession>
<reference evidence="1" key="1">
    <citation type="submission" date="2015-04" db="EMBL/GenBank/DDBJ databases">
        <title>The genome sequence of the plant pathogenic Rhizarian Plasmodiophora brassicae reveals insights in its biotrophic life cycle and the origin of chitin synthesis.</title>
        <authorList>
            <person name="Schwelm A."/>
            <person name="Fogelqvist J."/>
            <person name="Knaust A."/>
            <person name="Julke S."/>
            <person name="Lilja T."/>
            <person name="Dhandapani V."/>
            <person name="Bonilla-Rosso G."/>
            <person name="Karlsson M."/>
            <person name="Shevchenko A."/>
            <person name="Choi S.R."/>
            <person name="Kim H.G."/>
            <person name="Park J.Y."/>
            <person name="Lim Y.P."/>
            <person name="Ludwig-Muller J."/>
            <person name="Dixelius C."/>
        </authorList>
    </citation>
    <scope>NUCLEOTIDE SEQUENCE</scope>
    <source>
        <tissue evidence="1">Potato root galls</tissue>
    </source>
</reference>
<evidence type="ECO:0000313" key="1">
    <source>
        <dbReference type="EMBL" id="CRZ06218.1"/>
    </source>
</evidence>
<dbReference type="EMBL" id="HACM01005776">
    <property type="protein sequence ID" value="CRZ06218.1"/>
    <property type="molecule type" value="Transcribed_RNA"/>
</dbReference>
<proteinExistence type="predicted"/>
<sequence length="113" mass="13083">MRSSMEISKMFFGSEQGCVYRSRRLRQWALHFLQFKKINASCQGRHVKTRSLIQDPDVANSCLNYLRCQRIELIDGLSFSKWVSASHLIDSLGFTNPTVITEVTARRWLQKGT</sequence>
<name>A0A0H5QW48_9EUKA</name>
<organism evidence="1">
    <name type="scientific">Spongospora subterranea</name>
    <dbReference type="NCBI Taxonomy" id="70186"/>
    <lineage>
        <taxon>Eukaryota</taxon>
        <taxon>Sar</taxon>
        <taxon>Rhizaria</taxon>
        <taxon>Endomyxa</taxon>
        <taxon>Phytomyxea</taxon>
        <taxon>Plasmodiophorida</taxon>
        <taxon>Plasmodiophoridae</taxon>
        <taxon>Spongospora</taxon>
    </lineage>
</organism>
<protein>
    <submittedName>
        <fullName evidence="1">Uncharacterized protein</fullName>
    </submittedName>
</protein>